<dbReference type="OrthoDB" id="284897at2"/>
<dbReference type="Proteomes" id="UP000323142">
    <property type="component" value="Unassembled WGS sequence"/>
</dbReference>
<accession>A0A5B2VAL0</accession>
<protein>
    <recommendedName>
        <fullName evidence="4">VOC domain-containing protein</fullName>
    </recommendedName>
</protein>
<organism evidence="2 3">
    <name type="scientific">Salinarimonas soli</name>
    <dbReference type="NCBI Taxonomy" id="1638099"/>
    <lineage>
        <taxon>Bacteria</taxon>
        <taxon>Pseudomonadati</taxon>
        <taxon>Pseudomonadota</taxon>
        <taxon>Alphaproteobacteria</taxon>
        <taxon>Hyphomicrobiales</taxon>
        <taxon>Salinarimonadaceae</taxon>
        <taxon>Salinarimonas</taxon>
    </lineage>
</organism>
<gene>
    <name evidence="2" type="ORF">F0L46_13890</name>
</gene>
<comment type="caution">
    <text evidence="2">The sequence shown here is derived from an EMBL/GenBank/DDBJ whole genome shotgun (WGS) entry which is preliminary data.</text>
</comment>
<dbReference type="EMBL" id="VUOA01000025">
    <property type="protein sequence ID" value="KAA2236563.1"/>
    <property type="molecule type" value="Genomic_DNA"/>
</dbReference>
<dbReference type="Gene3D" id="3.10.180.10">
    <property type="entry name" value="2,3-Dihydroxybiphenyl 1,2-Dioxygenase, domain 1"/>
    <property type="match status" value="1"/>
</dbReference>
<keyword evidence="3" id="KW-1185">Reference proteome</keyword>
<dbReference type="InterPro" id="IPR029068">
    <property type="entry name" value="Glyas_Bleomycin-R_OHBP_Dase"/>
</dbReference>
<dbReference type="AlphaFoldDB" id="A0A5B2VAL0"/>
<evidence type="ECO:0000256" key="1">
    <source>
        <dbReference type="SAM" id="MobiDB-lite"/>
    </source>
</evidence>
<feature type="region of interest" description="Disordered" evidence="1">
    <location>
        <begin position="62"/>
        <end position="105"/>
    </location>
</feature>
<reference evidence="2 3" key="2">
    <citation type="submission" date="2019-09" db="EMBL/GenBank/DDBJ databases">
        <authorList>
            <person name="Jin C."/>
        </authorList>
    </citation>
    <scope>NUCLEOTIDE SEQUENCE [LARGE SCALE GENOMIC DNA]</scope>
    <source>
        <strain evidence="2 3">BN140002</strain>
    </source>
</reference>
<name>A0A5B2VAL0_9HYPH</name>
<dbReference type="SUPFAM" id="SSF54593">
    <property type="entry name" value="Glyoxalase/Bleomycin resistance protein/Dihydroxybiphenyl dioxygenase"/>
    <property type="match status" value="1"/>
</dbReference>
<evidence type="ECO:0008006" key="4">
    <source>
        <dbReference type="Google" id="ProtNLM"/>
    </source>
</evidence>
<dbReference type="RefSeq" id="WP_149818506.1">
    <property type="nucleotide sequence ID" value="NZ_VUOA01000025.1"/>
</dbReference>
<sequence length="105" mass="11589">MRAQSMDDVAAYGPAGGIARLVPELDVTDLAVSLRFWCEGLGFTIAYQRSESAFAFLEREGAGNTARPRSARPKAALRAERRRHGQVCESHDDDGASRPFRPWPL</sequence>
<evidence type="ECO:0000313" key="3">
    <source>
        <dbReference type="Proteomes" id="UP000323142"/>
    </source>
</evidence>
<proteinExistence type="predicted"/>
<evidence type="ECO:0000313" key="2">
    <source>
        <dbReference type="EMBL" id="KAA2236563.1"/>
    </source>
</evidence>
<reference evidence="2 3" key="1">
    <citation type="submission" date="2019-09" db="EMBL/GenBank/DDBJ databases">
        <title>Salinarimonas rosea gen. nov., sp. nov., a new member of the a-2 subgroup of the Proteobacteria.</title>
        <authorList>
            <person name="Liu J."/>
        </authorList>
    </citation>
    <scope>NUCLEOTIDE SEQUENCE [LARGE SCALE GENOMIC DNA]</scope>
    <source>
        <strain evidence="2 3">BN140002</strain>
    </source>
</reference>